<dbReference type="InterPro" id="IPR025250">
    <property type="entry name" value="DUF4199"/>
</dbReference>
<feature type="transmembrane region" description="Helical" evidence="1">
    <location>
        <begin position="134"/>
        <end position="156"/>
    </location>
</feature>
<keyword evidence="1" id="KW-1133">Transmembrane helix</keyword>
<evidence type="ECO:0000313" key="2">
    <source>
        <dbReference type="EMBL" id="PJR03840.1"/>
    </source>
</evidence>
<accession>A0A2M9R4Q2</accession>
<dbReference type="EMBL" id="NIPO01000001">
    <property type="protein sequence ID" value="PJR03840.1"/>
    <property type="molecule type" value="Genomic_DNA"/>
</dbReference>
<feature type="transmembrane region" description="Helical" evidence="1">
    <location>
        <begin position="36"/>
        <end position="59"/>
    </location>
</feature>
<sequence length="180" mass="20795">MKKLGIEIKWAALITCLTVLWFVGEKLLGFHDNANRSVSVVVFGIIGFYALVFACYYFAYREKKKVIYQNNWSIKEAFKFGLLLTSMVAMLNPIAQYIMYESIAPDYFEQLKSHLTENHINAEMLIENINLTGYIRNGIIDTFSYGIIFTIGLSYLMKTKDYTPPVVVETNKKSKNKKRK</sequence>
<proteinExistence type="predicted"/>
<evidence type="ECO:0008006" key="4">
    <source>
        <dbReference type="Google" id="ProtNLM"/>
    </source>
</evidence>
<feature type="transmembrane region" description="Helical" evidence="1">
    <location>
        <begin position="80"/>
        <end position="100"/>
    </location>
</feature>
<dbReference type="OrthoDB" id="5766000at2"/>
<keyword evidence="3" id="KW-1185">Reference proteome</keyword>
<feature type="transmembrane region" description="Helical" evidence="1">
    <location>
        <begin position="7"/>
        <end position="24"/>
    </location>
</feature>
<gene>
    <name evidence="2" type="ORF">CDL10_04365</name>
</gene>
<organism evidence="2 3">
    <name type="scientific">Avrilella dinanensis</name>
    <dbReference type="NCBI Taxonomy" id="2008672"/>
    <lineage>
        <taxon>Bacteria</taxon>
        <taxon>Pseudomonadati</taxon>
        <taxon>Bacteroidota</taxon>
        <taxon>Flavobacteriia</taxon>
        <taxon>Flavobacteriales</taxon>
        <taxon>Flavobacteriaceae</taxon>
        <taxon>Avrilella</taxon>
    </lineage>
</organism>
<dbReference type="RefSeq" id="WP_100677408.1">
    <property type="nucleotide sequence ID" value="NZ_NIPO01000001.1"/>
</dbReference>
<keyword evidence="1" id="KW-0812">Transmembrane</keyword>
<protein>
    <recommendedName>
        <fullName evidence="4">DUF4199 domain-containing protein</fullName>
    </recommendedName>
</protein>
<dbReference type="AlphaFoldDB" id="A0A2M9R4Q2"/>
<keyword evidence="1" id="KW-0472">Membrane</keyword>
<evidence type="ECO:0000256" key="1">
    <source>
        <dbReference type="SAM" id="Phobius"/>
    </source>
</evidence>
<evidence type="ECO:0000313" key="3">
    <source>
        <dbReference type="Proteomes" id="UP000231960"/>
    </source>
</evidence>
<reference evidence="2 3" key="1">
    <citation type="submission" date="2017-06" db="EMBL/GenBank/DDBJ databases">
        <title>Description of Avrilella dinanensis gen. nov. sp. nov.</title>
        <authorList>
            <person name="Leyer C."/>
            <person name="Sassi M."/>
            <person name="Minet J."/>
            <person name="Kayal S."/>
            <person name="Cattoir V."/>
        </authorList>
    </citation>
    <scope>NUCLEOTIDE SEQUENCE [LARGE SCALE GENOMIC DNA]</scope>
    <source>
        <strain evidence="2 3">UR159</strain>
    </source>
</reference>
<comment type="caution">
    <text evidence="2">The sequence shown here is derived from an EMBL/GenBank/DDBJ whole genome shotgun (WGS) entry which is preliminary data.</text>
</comment>
<name>A0A2M9R4Q2_9FLAO</name>
<dbReference type="Proteomes" id="UP000231960">
    <property type="component" value="Unassembled WGS sequence"/>
</dbReference>
<dbReference type="Pfam" id="PF13858">
    <property type="entry name" value="DUF4199"/>
    <property type="match status" value="1"/>
</dbReference>